<dbReference type="RefSeq" id="XP_047775852.1">
    <property type="nucleotide sequence ID" value="XM_047928451.1"/>
</dbReference>
<protein>
    <recommendedName>
        <fullName evidence="2">DUF6532 domain-containing protein</fullName>
    </recommendedName>
</protein>
<dbReference type="Pfam" id="PF20149">
    <property type="entry name" value="DUF6532"/>
    <property type="match status" value="1"/>
</dbReference>
<comment type="caution">
    <text evidence="3">The sequence shown here is derived from an EMBL/GenBank/DDBJ whole genome shotgun (WGS) entry which is preliminary data.</text>
</comment>
<evidence type="ECO:0000313" key="4">
    <source>
        <dbReference type="Proteomes" id="UP000814176"/>
    </source>
</evidence>
<sequence length="365" mass="40905">MDDLAAETVSAQPTRKLTKNQKKKLKDEMPEIREIVTKTPHSRQVNDADDGSIEWMEHTEIKFKPGTGRAKKIDSKPQLTTISQVLHHSYPIGDRYVVFGGLQDKPIRFSELKTMETPLQKEHIDKIAFKALVEAAEKLGYDGEGVIADRLEHGSFNNYAKPLMAYVSQRLIQNRSTMKKSLSSAVEHAFQLIDMQAGSAPRTTELLKDMKYIYPWSKEDGFKVSSPYENPVIIPAVHAAFFASVPNHGAGLINGHLFKSSVAAFASEFEIPSAMLALTMTAVEAVISDHNLKLQTAVDFGPRNAPVYREHMIRIADFCQQKPKRYHHVMHNIFKAVTAGHNLQNLPATDEQDGTGINWEDVPDE</sequence>
<evidence type="ECO:0000259" key="2">
    <source>
        <dbReference type="Pfam" id="PF20149"/>
    </source>
</evidence>
<organism evidence="3 4">
    <name type="scientific">Rhodofomes roseus</name>
    <dbReference type="NCBI Taxonomy" id="34475"/>
    <lineage>
        <taxon>Eukaryota</taxon>
        <taxon>Fungi</taxon>
        <taxon>Dikarya</taxon>
        <taxon>Basidiomycota</taxon>
        <taxon>Agaricomycotina</taxon>
        <taxon>Agaricomycetes</taxon>
        <taxon>Polyporales</taxon>
        <taxon>Rhodofomes</taxon>
    </lineage>
</organism>
<evidence type="ECO:0000313" key="3">
    <source>
        <dbReference type="EMBL" id="KAH9833086.1"/>
    </source>
</evidence>
<evidence type="ECO:0000256" key="1">
    <source>
        <dbReference type="SAM" id="MobiDB-lite"/>
    </source>
</evidence>
<proteinExistence type="predicted"/>
<keyword evidence="4" id="KW-1185">Reference proteome</keyword>
<reference evidence="3 4" key="1">
    <citation type="journal article" date="2021" name="Environ. Microbiol.">
        <title>Gene family expansions and transcriptome signatures uncover fungal adaptations to wood decay.</title>
        <authorList>
            <person name="Hage H."/>
            <person name="Miyauchi S."/>
            <person name="Viragh M."/>
            <person name="Drula E."/>
            <person name="Min B."/>
            <person name="Chaduli D."/>
            <person name="Navarro D."/>
            <person name="Favel A."/>
            <person name="Norest M."/>
            <person name="Lesage-Meessen L."/>
            <person name="Balint B."/>
            <person name="Merenyi Z."/>
            <person name="de Eugenio L."/>
            <person name="Morin E."/>
            <person name="Martinez A.T."/>
            <person name="Baldrian P."/>
            <person name="Stursova M."/>
            <person name="Martinez M.J."/>
            <person name="Novotny C."/>
            <person name="Magnuson J.K."/>
            <person name="Spatafora J.W."/>
            <person name="Maurice S."/>
            <person name="Pangilinan J."/>
            <person name="Andreopoulos W."/>
            <person name="LaButti K."/>
            <person name="Hundley H."/>
            <person name="Na H."/>
            <person name="Kuo A."/>
            <person name="Barry K."/>
            <person name="Lipzen A."/>
            <person name="Henrissat B."/>
            <person name="Riley R."/>
            <person name="Ahrendt S."/>
            <person name="Nagy L.G."/>
            <person name="Grigoriev I.V."/>
            <person name="Martin F."/>
            <person name="Rosso M.N."/>
        </authorList>
    </citation>
    <scope>NUCLEOTIDE SEQUENCE [LARGE SCALE GENOMIC DNA]</scope>
    <source>
        <strain evidence="3 4">CIRM-BRFM 1785</strain>
    </source>
</reference>
<feature type="region of interest" description="Disordered" evidence="1">
    <location>
        <begin position="345"/>
        <end position="365"/>
    </location>
</feature>
<gene>
    <name evidence="3" type="ORF">C8Q71DRAFT_879048</name>
</gene>
<dbReference type="EMBL" id="JADCUA010000020">
    <property type="protein sequence ID" value="KAH9833086.1"/>
    <property type="molecule type" value="Genomic_DNA"/>
</dbReference>
<feature type="region of interest" description="Disordered" evidence="1">
    <location>
        <begin position="1"/>
        <end position="27"/>
    </location>
</feature>
<dbReference type="Proteomes" id="UP000814176">
    <property type="component" value="Unassembled WGS sequence"/>
</dbReference>
<dbReference type="GeneID" id="72009183"/>
<accession>A0ABQ8K8L4</accession>
<name>A0ABQ8K8L4_9APHY</name>
<feature type="domain" description="DUF6532" evidence="2">
    <location>
        <begin position="123"/>
        <end position="318"/>
    </location>
</feature>
<dbReference type="InterPro" id="IPR045341">
    <property type="entry name" value="DUF6532"/>
</dbReference>